<keyword evidence="7 9" id="KW-0378">Hydrolase</keyword>
<dbReference type="GO" id="GO:0005737">
    <property type="term" value="C:cytoplasm"/>
    <property type="evidence" value="ECO:0007669"/>
    <property type="project" value="UniProtKB-SubCell"/>
</dbReference>
<evidence type="ECO:0000256" key="7">
    <source>
        <dbReference type="ARBA" id="ARBA00022801"/>
    </source>
</evidence>
<feature type="binding site" evidence="9">
    <location>
        <position position="132"/>
    </location>
    <ligand>
        <name>Zn(2+)</name>
        <dbReference type="ChEBI" id="CHEBI:29105"/>
        <note>catalytic</note>
    </ligand>
</feature>
<keyword evidence="9" id="KW-0963">Cytoplasm</keyword>
<keyword evidence="8 9" id="KW-0862">Zinc</keyword>
<keyword evidence="2 9" id="KW-0690">Ribosome biogenesis</keyword>
<gene>
    <name evidence="9" type="primary">ybeY</name>
    <name evidence="10" type="ORF">NCTC10207_01237</name>
</gene>
<accession>A0A7Z9A3X1</accession>
<sequence length="173" mass="18990">MAELEFEIEEPDTGTGPEADSLVRESFAAVDTAVLTRLVEHAFNRMRVSQSTYLSIAIVNEREMERIHLEWMDLPGPTDVMSFPMDELTPGTDTEPATGMLGDIVLCPPVAARQGAEAGHSTLDELCLLTVHGILHCLGYDHGTAAEEAEMFGIQRSILEEFLGRPAPVETRH</sequence>
<dbReference type="InterPro" id="IPR023091">
    <property type="entry name" value="MetalPrtase_cat_dom_sf_prd"/>
</dbReference>
<evidence type="ECO:0000313" key="11">
    <source>
        <dbReference type="Proteomes" id="UP000282386"/>
    </source>
</evidence>
<dbReference type="Pfam" id="PF02130">
    <property type="entry name" value="YbeY"/>
    <property type="match status" value="1"/>
</dbReference>
<organism evidence="10 11">
    <name type="scientific">Rothia aeria</name>
    <dbReference type="NCBI Taxonomy" id="172042"/>
    <lineage>
        <taxon>Bacteria</taxon>
        <taxon>Bacillati</taxon>
        <taxon>Actinomycetota</taxon>
        <taxon>Actinomycetes</taxon>
        <taxon>Micrococcales</taxon>
        <taxon>Micrococcaceae</taxon>
        <taxon>Rothia</taxon>
    </lineage>
</organism>
<dbReference type="InterPro" id="IPR002036">
    <property type="entry name" value="YbeY"/>
</dbReference>
<dbReference type="Gene3D" id="3.40.390.30">
    <property type="entry name" value="Metalloproteases ('zincins'), catalytic domain"/>
    <property type="match status" value="1"/>
</dbReference>
<dbReference type="EC" id="3.1.-.-" evidence="9"/>
<proteinExistence type="inferred from homology"/>
<keyword evidence="3 9" id="KW-0698">rRNA processing</keyword>
<dbReference type="GO" id="GO:0006364">
    <property type="term" value="P:rRNA processing"/>
    <property type="evidence" value="ECO:0007669"/>
    <property type="project" value="UniProtKB-UniRule"/>
</dbReference>
<comment type="cofactor">
    <cofactor evidence="9">
        <name>Zn(2+)</name>
        <dbReference type="ChEBI" id="CHEBI:29105"/>
    </cofactor>
    <text evidence="9">Binds 1 zinc ion.</text>
</comment>
<comment type="similarity">
    <text evidence="1 9">Belongs to the endoribonuclease YbeY family.</text>
</comment>
<dbReference type="AlphaFoldDB" id="A0A7Z9A3X1"/>
<feature type="binding site" evidence="9">
    <location>
        <position position="136"/>
    </location>
    <ligand>
        <name>Zn(2+)</name>
        <dbReference type="ChEBI" id="CHEBI:29105"/>
        <note>catalytic</note>
    </ligand>
</feature>
<dbReference type="EMBL" id="LR134479">
    <property type="protein sequence ID" value="VEI23140.1"/>
    <property type="molecule type" value="Genomic_DNA"/>
</dbReference>
<dbReference type="RefSeq" id="WP_126500089.1">
    <property type="nucleotide sequence ID" value="NZ_LR134479.1"/>
</dbReference>
<dbReference type="NCBIfam" id="TIGR00043">
    <property type="entry name" value="rRNA maturation RNase YbeY"/>
    <property type="match status" value="1"/>
</dbReference>
<evidence type="ECO:0000256" key="1">
    <source>
        <dbReference type="ARBA" id="ARBA00010875"/>
    </source>
</evidence>
<dbReference type="SUPFAM" id="SSF55486">
    <property type="entry name" value="Metalloproteases ('zincins'), catalytic domain"/>
    <property type="match status" value="1"/>
</dbReference>
<feature type="binding site" evidence="9">
    <location>
        <position position="142"/>
    </location>
    <ligand>
        <name>Zn(2+)</name>
        <dbReference type="ChEBI" id="CHEBI:29105"/>
        <note>catalytic</note>
    </ligand>
</feature>
<keyword evidence="6 9" id="KW-0255">Endonuclease</keyword>
<evidence type="ECO:0000256" key="3">
    <source>
        <dbReference type="ARBA" id="ARBA00022552"/>
    </source>
</evidence>
<evidence type="ECO:0000313" key="10">
    <source>
        <dbReference type="EMBL" id="VEI23140.1"/>
    </source>
</evidence>
<evidence type="ECO:0000256" key="9">
    <source>
        <dbReference type="HAMAP-Rule" id="MF_00009"/>
    </source>
</evidence>
<evidence type="ECO:0000256" key="2">
    <source>
        <dbReference type="ARBA" id="ARBA00022517"/>
    </source>
</evidence>
<dbReference type="PANTHER" id="PTHR46986:SF1">
    <property type="entry name" value="ENDORIBONUCLEASE YBEY, CHLOROPLASTIC"/>
    <property type="match status" value="1"/>
</dbReference>
<dbReference type="Proteomes" id="UP000282386">
    <property type="component" value="Chromosome"/>
</dbReference>
<protein>
    <recommendedName>
        <fullName evidence="9">Endoribonuclease YbeY</fullName>
        <ecNumber evidence="9">3.1.-.-</ecNumber>
    </recommendedName>
</protein>
<keyword evidence="5 9" id="KW-0479">Metal-binding</keyword>
<comment type="function">
    <text evidence="9">Single strand-specific metallo-endoribonuclease involved in late-stage 70S ribosome quality control and in maturation of the 3' terminus of the 16S rRNA.</text>
</comment>
<evidence type="ECO:0000256" key="4">
    <source>
        <dbReference type="ARBA" id="ARBA00022722"/>
    </source>
</evidence>
<name>A0A7Z9A3X1_9MICC</name>
<reference evidence="10 11" key="1">
    <citation type="submission" date="2018-12" db="EMBL/GenBank/DDBJ databases">
        <authorList>
            <consortium name="Pathogen Informatics"/>
        </authorList>
    </citation>
    <scope>NUCLEOTIDE SEQUENCE [LARGE SCALE GENOMIC DNA]</scope>
    <source>
        <strain evidence="10 11">NCTC10207</strain>
    </source>
</reference>
<dbReference type="PANTHER" id="PTHR46986">
    <property type="entry name" value="ENDORIBONUCLEASE YBEY, CHLOROPLASTIC"/>
    <property type="match status" value="1"/>
</dbReference>
<keyword evidence="4 9" id="KW-0540">Nuclease</keyword>
<evidence type="ECO:0000256" key="8">
    <source>
        <dbReference type="ARBA" id="ARBA00022833"/>
    </source>
</evidence>
<evidence type="ECO:0000256" key="5">
    <source>
        <dbReference type="ARBA" id="ARBA00022723"/>
    </source>
</evidence>
<comment type="subcellular location">
    <subcellularLocation>
        <location evidence="9">Cytoplasm</location>
    </subcellularLocation>
</comment>
<dbReference type="GO" id="GO:0004521">
    <property type="term" value="F:RNA endonuclease activity"/>
    <property type="evidence" value="ECO:0007669"/>
    <property type="project" value="UniProtKB-UniRule"/>
</dbReference>
<dbReference type="GO" id="GO:0008270">
    <property type="term" value="F:zinc ion binding"/>
    <property type="evidence" value="ECO:0007669"/>
    <property type="project" value="UniProtKB-UniRule"/>
</dbReference>
<dbReference type="GO" id="GO:0004222">
    <property type="term" value="F:metalloendopeptidase activity"/>
    <property type="evidence" value="ECO:0007669"/>
    <property type="project" value="InterPro"/>
</dbReference>
<evidence type="ECO:0000256" key="6">
    <source>
        <dbReference type="ARBA" id="ARBA00022759"/>
    </source>
</evidence>
<dbReference type="HAMAP" id="MF_00009">
    <property type="entry name" value="Endoribonucl_YbeY"/>
    <property type="match status" value="1"/>
</dbReference>